<dbReference type="Proteomes" id="UP001165663">
    <property type="component" value="Unassembled WGS sequence"/>
</dbReference>
<comment type="caution">
    <text evidence="4">The sequence shown here is derived from an EMBL/GenBank/DDBJ whole genome shotgun (WGS) entry which is preliminary data.</text>
</comment>
<organism evidence="4 5">
    <name type="scientific">Mycobacterium kiyosense</name>
    <dbReference type="NCBI Taxonomy" id="2871094"/>
    <lineage>
        <taxon>Bacteria</taxon>
        <taxon>Bacillati</taxon>
        <taxon>Actinomycetota</taxon>
        <taxon>Actinomycetes</taxon>
        <taxon>Mycobacteriales</taxon>
        <taxon>Mycobacteriaceae</taxon>
        <taxon>Mycobacterium</taxon>
    </lineage>
</organism>
<dbReference type="InterPro" id="IPR036291">
    <property type="entry name" value="NAD(P)-bd_dom_sf"/>
</dbReference>
<evidence type="ECO:0000313" key="4">
    <source>
        <dbReference type="EMBL" id="GLD28259.1"/>
    </source>
</evidence>
<dbReference type="EMBL" id="BRZI01000001">
    <property type="protein sequence ID" value="GLD28259.1"/>
    <property type="molecule type" value="Genomic_DNA"/>
</dbReference>
<dbReference type="Gene3D" id="3.40.50.720">
    <property type="entry name" value="NAD(P)-binding Rossmann-like Domain"/>
    <property type="match status" value="1"/>
</dbReference>
<name>A0A9P3UV08_9MYCO</name>
<evidence type="ECO:0000313" key="5">
    <source>
        <dbReference type="Proteomes" id="UP001064782"/>
    </source>
</evidence>
<protein>
    <submittedName>
        <fullName evidence="4">Oxidoreductase</fullName>
    </submittedName>
</protein>
<dbReference type="SUPFAM" id="SSF51735">
    <property type="entry name" value="NAD(P)-binding Rossmann-fold domains"/>
    <property type="match status" value="1"/>
</dbReference>
<keyword evidence="5" id="KW-1185">Reference proteome</keyword>
<gene>
    <name evidence="4" type="ORF">Mkiyose1413_01420</name>
    <name evidence="3" type="ORF">SRL2020028_21890</name>
</gene>
<accession>A0A9P3UV08</accession>
<dbReference type="Pfam" id="PF01370">
    <property type="entry name" value="Epimerase"/>
    <property type="match status" value="1"/>
</dbReference>
<dbReference type="PANTHER" id="PTHR43000">
    <property type="entry name" value="DTDP-D-GLUCOSE 4,6-DEHYDRATASE-RELATED"/>
    <property type="match status" value="1"/>
</dbReference>
<dbReference type="InterPro" id="IPR001509">
    <property type="entry name" value="Epimerase_deHydtase"/>
</dbReference>
<sequence>MREGSDVADDRVLVTGAFGLVGSAVVAQLAGEGRSVVATDLDAPAHRKRARELTAHPSVQVSWADLTSPSDVKALLETAAPTVVIHLAAIIPPFCYARRQLAYAVNVAATATLVRAAEQMPTPPRFVQASSIAVYGARNPHRGDSLLTASTPLHPTDLYGQHKALAEQCVTSSDLDWVVLRLGGVLTAQPRFEIDRDLVFFEAVLPCDGRIHTVDVRDVAHAFSAATRTDRVREVFLIGGDRTHRITQARIGVEYAAAMGLPGAIPPGRPGDPDDDLSWYATDWIDTEPAQKVLAFQHHSLPQLLAETRAKVGWLRFPLRLAAPLVRWYLRRKSPYRGFPGATADPMRAIARRFGDPAPSESADSVSLRP</sequence>
<comment type="similarity">
    <text evidence="1">Belongs to the NAD(P)-dependent epimerase/dehydratase family.</text>
</comment>
<evidence type="ECO:0000259" key="2">
    <source>
        <dbReference type="Pfam" id="PF01370"/>
    </source>
</evidence>
<reference evidence="4" key="1">
    <citation type="submission" date="2022-08" db="EMBL/GenBank/DDBJ databases">
        <title>Mycobacterium kiyosense sp. nov., scotochromogenic slow-glowing species isolated from respiratory specimens.</title>
        <authorList>
            <person name="Fukano H."/>
            <person name="Kazumi Y."/>
            <person name="Sakagami N."/>
            <person name="Ato M."/>
            <person name="Mitarai S."/>
            <person name="Hoshino Y."/>
        </authorList>
    </citation>
    <scope>NUCLEOTIDE SEQUENCE</scope>
    <source>
        <strain evidence="4">1413</strain>
        <strain evidence="3">SRL2020-028</strain>
    </source>
</reference>
<feature type="domain" description="NAD-dependent epimerase/dehydratase" evidence="2">
    <location>
        <begin position="12"/>
        <end position="187"/>
    </location>
</feature>
<evidence type="ECO:0000256" key="1">
    <source>
        <dbReference type="ARBA" id="ARBA00007637"/>
    </source>
</evidence>
<dbReference type="CDD" id="cd08946">
    <property type="entry name" value="SDR_e"/>
    <property type="match status" value="1"/>
</dbReference>
<dbReference type="Proteomes" id="UP001064782">
    <property type="component" value="Unassembled WGS sequence"/>
</dbReference>
<dbReference type="AlphaFoldDB" id="A0A9P3UV08"/>
<evidence type="ECO:0000313" key="3">
    <source>
        <dbReference type="EMBL" id="GLB82933.1"/>
    </source>
</evidence>
<proteinExistence type="inferred from homology"/>
<dbReference type="EMBL" id="BRXE01000018">
    <property type="protein sequence ID" value="GLB82933.1"/>
    <property type="molecule type" value="Genomic_DNA"/>
</dbReference>